<sequence length="226" mass="25360">MPKHGPTKFATERPQVNDPRIINGNLMDGEGPPLVRAHKLMKLQRLGVVDKSWDFPKLLEQPAAFDLMESKAIDQAREKSVGKGFLLAHTRGTNPGYMETVYEGDPEVAWGQFKHRGFVAKINTEVGTREVTTKIRDGDTLVVLRPDGTIAHLDGRVIENANEKTTGGSEASNKGRSNPTPDELMKDPEYQRILAKKYRDDIEKKNNQTRSGIHHFQVEILNSHIN</sequence>
<accession>A0ABX7GY20</accession>
<evidence type="ECO:0000256" key="1">
    <source>
        <dbReference type="SAM" id="MobiDB-lite"/>
    </source>
</evidence>
<name>A0ABX7GY20_9GAMM</name>
<dbReference type="EMBL" id="CP064030">
    <property type="protein sequence ID" value="QRN55387.1"/>
    <property type="molecule type" value="Genomic_DNA"/>
</dbReference>
<evidence type="ECO:0000313" key="3">
    <source>
        <dbReference type="Proteomes" id="UP000663181"/>
    </source>
</evidence>
<organism evidence="2 3">
    <name type="scientific">Dyella caseinilytica</name>
    <dbReference type="NCBI Taxonomy" id="1849581"/>
    <lineage>
        <taxon>Bacteria</taxon>
        <taxon>Pseudomonadati</taxon>
        <taxon>Pseudomonadota</taxon>
        <taxon>Gammaproteobacteria</taxon>
        <taxon>Lysobacterales</taxon>
        <taxon>Rhodanobacteraceae</taxon>
        <taxon>Dyella</taxon>
    </lineage>
</organism>
<evidence type="ECO:0000313" key="2">
    <source>
        <dbReference type="EMBL" id="QRN55387.1"/>
    </source>
</evidence>
<gene>
    <name evidence="2" type="ORF">ISN74_08720</name>
</gene>
<proteinExistence type="predicted"/>
<feature type="region of interest" description="Disordered" evidence="1">
    <location>
        <begin position="159"/>
        <end position="188"/>
    </location>
</feature>
<feature type="compositionally biased region" description="Polar residues" evidence="1">
    <location>
        <begin position="163"/>
        <end position="180"/>
    </location>
</feature>
<keyword evidence="3" id="KW-1185">Reference proteome</keyword>
<dbReference type="RefSeq" id="WP_188798954.1">
    <property type="nucleotide sequence ID" value="NZ_BMIZ01000001.1"/>
</dbReference>
<dbReference type="Proteomes" id="UP000663181">
    <property type="component" value="Chromosome"/>
</dbReference>
<protein>
    <submittedName>
        <fullName evidence="2">Uncharacterized protein</fullName>
    </submittedName>
</protein>
<reference evidence="2 3" key="1">
    <citation type="submission" date="2020-10" db="EMBL/GenBank/DDBJ databases">
        <title>Phylogeny of dyella-like bacteria.</title>
        <authorList>
            <person name="Fu J."/>
        </authorList>
    </citation>
    <scope>NUCLEOTIDE SEQUENCE [LARGE SCALE GENOMIC DNA]</scope>
    <source>
        <strain evidence="2 3">DHOB09</strain>
    </source>
</reference>